<evidence type="ECO:0008006" key="4">
    <source>
        <dbReference type="Google" id="ProtNLM"/>
    </source>
</evidence>
<keyword evidence="1" id="KW-0732">Signal</keyword>
<reference evidence="2 3" key="1">
    <citation type="submission" date="2014-03" db="EMBL/GenBank/DDBJ databases">
        <title>Draft genome of the hookworm Oesophagostomum dentatum.</title>
        <authorList>
            <person name="Mitreva M."/>
        </authorList>
    </citation>
    <scope>NUCLEOTIDE SEQUENCE [LARGE SCALE GENOMIC DNA]</scope>
    <source>
        <strain evidence="2 3">OD-Hann</strain>
    </source>
</reference>
<name>A0A0B1T9M4_OESDE</name>
<dbReference type="GO" id="GO:0008289">
    <property type="term" value="F:lipid binding"/>
    <property type="evidence" value="ECO:0007669"/>
    <property type="project" value="InterPro"/>
</dbReference>
<accession>A0A0B1T9M4</accession>
<dbReference type="SUPFAM" id="SSF55394">
    <property type="entry name" value="Bactericidal permeability-increasing protein, BPI"/>
    <property type="match status" value="1"/>
</dbReference>
<dbReference type="EMBL" id="KN551315">
    <property type="protein sequence ID" value="KHJ92502.1"/>
    <property type="molecule type" value="Genomic_DNA"/>
</dbReference>
<dbReference type="OrthoDB" id="5832776at2759"/>
<dbReference type="InterPro" id="IPR017943">
    <property type="entry name" value="Bactericidal_perm-incr_a/b_dom"/>
</dbReference>
<protein>
    <recommendedName>
        <fullName evidence="4">Lipid-binding serum glycoprotein N-terminal domain-containing protein</fullName>
    </recommendedName>
</protein>
<proteinExistence type="predicted"/>
<organism evidence="2 3">
    <name type="scientific">Oesophagostomum dentatum</name>
    <name type="common">Nodular worm</name>
    <dbReference type="NCBI Taxonomy" id="61180"/>
    <lineage>
        <taxon>Eukaryota</taxon>
        <taxon>Metazoa</taxon>
        <taxon>Ecdysozoa</taxon>
        <taxon>Nematoda</taxon>
        <taxon>Chromadorea</taxon>
        <taxon>Rhabditida</taxon>
        <taxon>Rhabditina</taxon>
        <taxon>Rhabditomorpha</taxon>
        <taxon>Strongyloidea</taxon>
        <taxon>Strongylidae</taxon>
        <taxon>Oesophagostomum</taxon>
    </lineage>
</organism>
<dbReference type="AlphaFoldDB" id="A0A0B1T9M4"/>
<feature type="chain" id="PRO_5002062316" description="Lipid-binding serum glycoprotein N-terminal domain-containing protein" evidence="1">
    <location>
        <begin position="19"/>
        <end position="248"/>
    </location>
</feature>
<dbReference type="Gene3D" id="3.15.10.10">
    <property type="entry name" value="Bactericidal permeability-increasing protein, domain 1"/>
    <property type="match status" value="1"/>
</dbReference>
<sequence>MLRLLVLLAAAFFSTSTCFEVDNTTDTLTVTISPKVWSLLETKASLISNAVTSIKIPDFSGEKKLLRYGIYNGRIEHFSIPKNGVSFKDINNGVHLSMRNVQLRASIRGRAEVGFKLFRKWRRIARFSGDIRVQSQNAHLEVTMNWNDFKFTPKIQIFMDLRIDFTHHLRLLNFFRGFIAKIVVAQVQKHVPKMVEELIITNLNPLLQTAKGKIVAVNLMNLNNFDKHWAMQWVVQRNILRIGVKPKR</sequence>
<evidence type="ECO:0000313" key="3">
    <source>
        <dbReference type="Proteomes" id="UP000053660"/>
    </source>
</evidence>
<evidence type="ECO:0000256" key="1">
    <source>
        <dbReference type="SAM" id="SignalP"/>
    </source>
</evidence>
<evidence type="ECO:0000313" key="2">
    <source>
        <dbReference type="EMBL" id="KHJ92502.1"/>
    </source>
</evidence>
<keyword evidence="3" id="KW-1185">Reference proteome</keyword>
<dbReference type="PANTHER" id="PTHR10504:SF131">
    <property type="entry name" value="BPI2 DOMAIN-CONTAINING PROTEIN"/>
    <property type="match status" value="1"/>
</dbReference>
<dbReference type="InterPro" id="IPR032942">
    <property type="entry name" value="BPI/LBP/Plunc"/>
</dbReference>
<gene>
    <name evidence="2" type="ORF">OESDEN_07609</name>
</gene>
<dbReference type="PANTHER" id="PTHR10504">
    <property type="entry name" value="BACTERICIDAL PERMEABILITY-INCREASING BPI PROTEIN-RELATED"/>
    <property type="match status" value="1"/>
</dbReference>
<feature type="signal peptide" evidence="1">
    <location>
        <begin position="1"/>
        <end position="18"/>
    </location>
</feature>
<dbReference type="GO" id="GO:0005615">
    <property type="term" value="C:extracellular space"/>
    <property type="evidence" value="ECO:0007669"/>
    <property type="project" value="TreeGrafter"/>
</dbReference>
<dbReference type="Proteomes" id="UP000053660">
    <property type="component" value="Unassembled WGS sequence"/>
</dbReference>